<feature type="disulfide bond" evidence="1">
    <location>
        <begin position="147"/>
        <end position="156"/>
    </location>
</feature>
<dbReference type="PROSITE" id="PS50026">
    <property type="entry name" value="EGF_3"/>
    <property type="match status" value="1"/>
</dbReference>
<protein>
    <recommendedName>
        <fullName evidence="2">EGF-like domain-containing protein</fullName>
    </recommendedName>
</protein>
<keyword evidence="1" id="KW-1015">Disulfide bond</keyword>
<evidence type="ECO:0000256" key="1">
    <source>
        <dbReference type="PROSITE-ProRule" id="PRU00076"/>
    </source>
</evidence>
<gene>
    <name evidence="3" type="ORF">NQ314_013126</name>
</gene>
<dbReference type="Pfam" id="PF11938">
    <property type="entry name" value="DUF3456"/>
    <property type="match status" value="1"/>
</dbReference>
<organism evidence="3 4">
    <name type="scientific">Rhamnusium bicolor</name>
    <dbReference type="NCBI Taxonomy" id="1586634"/>
    <lineage>
        <taxon>Eukaryota</taxon>
        <taxon>Metazoa</taxon>
        <taxon>Ecdysozoa</taxon>
        <taxon>Arthropoda</taxon>
        <taxon>Hexapoda</taxon>
        <taxon>Insecta</taxon>
        <taxon>Pterygota</taxon>
        <taxon>Neoptera</taxon>
        <taxon>Endopterygota</taxon>
        <taxon>Coleoptera</taxon>
        <taxon>Polyphaga</taxon>
        <taxon>Cucujiformia</taxon>
        <taxon>Chrysomeloidea</taxon>
        <taxon>Cerambycidae</taxon>
        <taxon>Lepturinae</taxon>
        <taxon>Rhagiini</taxon>
        <taxon>Rhamnusium</taxon>
    </lineage>
</organism>
<dbReference type="GO" id="GO:0048513">
    <property type="term" value="P:animal organ development"/>
    <property type="evidence" value="ECO:0007669"/>
    <property type="project" value="UniProtKB-ARBA"/>
</dbReference>
<dbReference type="AlphaFoldDB" id="A0AAV8X8U7"/>
<dbReference type="GO" id="GO:0048731">
    <property type="term" value="P:system development"/>
    <property type="evidence" value="ECO:0007669"/>
    <property type="project" value="UniProtKB-ARBA"/>
</dbReference>
<comment type="caution">
    <text evidence="1">Lacks conserved residue(s) required for the propagation of feature annotation.</text>
</comment>
<proteinExistence type="predicted"/>
<dbReference type="InterPro" id="IPR002049">
    <property type="entry name" value="LE_dom"/>
</dbReference>
<keyword evidence="4" id="KW-1185">Reference proteome</keyword>
<evidence type="ECO:0000313" key="3">
    <source>
        <dbReference type="EMBL" id="KAJ8934855.1"/>
    </source>
</evidence>
<dbReference type="InterPro" id="IPR000742">
    <property type="entry name" value="EGF"/>
</dbReference>
<reference evidence="3" key="1">
    <citation type="journal article" date="2023" name="Insect Mol. Biol.">
        <title>Genome sequencing provides insights into the evolution of gene families encoding plant cell wall-degrading enzymes in longhorned beetles.</title>
        <authorList>
            <person name="Shin N.R."/>
            <person name="Okamura Y."/>
            <person name="Kirsch R."/>
            <person name="Pauchet Y."/>
        </authorList>
    </citation>
    <scope>NUCLEOTIDE SEQUENCE</scope>
    <source>
        <strain evidence="3">RBIC_L_NR</strain>
    </source>
</reference>
<accession>A0AAV8X8U7</accession>
<sequence length="214" mass="24471">MIVNFKVFFNNSYSLTETIGLERTSKFKFEGGDAAWEEEKLGSYATSEIRFVEIQEKLCSEVLDGKEQCYNLLEEYDESLEHWWFKKQNEEPDLYKYLCINTFKVCCPNMHFGKNCTPCPGYPDNICHKNGKCKGSGTRKGDGTCHCDKGYGGDYCSKCADSYYVSYQDDNKFLCSECHHSCDGPCTKAGPAGTSTFNFISNIKIDLYSFFFRL</sequence>
<dbReference type="Proteomes" id="UP001162156">
    <property type="component" value="Unassembled WGS sequence"/>
</dbReference>
<comment type="caution">
    <text evidence="3">The sequence shown here is derived from an EMBL/GenBank/DDBJ whole genome shotgun (WGS) entry which is preliminary data.</text>
</comment>
<dbReference type="EMBL" id="JANEYF010003657">
    <property type="protein sequence ID" value="KAJ8934855.1"/>
    <property type="molecule type" value="Genomic_DNA"/>
</dbReference>
<evidence type="ECO:0000313" key="4">
    <source>
        <dbReference type="Proteomes" id="UP001162156"/>
    </source>
</evidence>
<keyword evidence="1" id="KW-0245">EGF-like domain</keyword>
<dbReference type="PROSITE" id="PS00022">
    <property type="entry name" value="EGF_1"/>
    <property type="match status" value="1"/>
</dbReference>
<name>A0AAV8X8U7_9CUCU</name>
<feature type="domain" description="EGF-like" evidence="2">
    <location>
        <begin position="115"/>
        <end position="157"/>
    </location>
</feature>
<evidence type="ECO:0000259" key="2">
    <source>
        <dbReference type="PROSITE" id="PS50026"/>
    </source>
</evidence>
<dbReference type="PROSITE" id="PS01248">
    <property type="entry name" value="EGF_LAM_1"/>
    <property type="match status" value="1"/>
</dbReference>
<dbReference type="InterPro" id="IPR021852">
    <property type="entry name" value="DUF3456"/>
</dbReference>